<keyword evidence="1" id="KW-0472">Membrane</keyword>
<sequence length="90" mass="9771">MTGEETQLIQPLVQWLAGVGFAGWFIGSMIGIVVKVRNNGNNKAPIGVHNQETHDTLLSVGRIESTMEVLKTEAVEQTTLLGQIAKNGKR</sequence>
<accession>A0A0F9H5B9</accession>
<feature type="transmembrane region" description="Helical" evidence="1">
    <location>
        <begin position="12"/>
        <end position="34"/>
    </location>
</feature>
<protein>
    <submittedName>
        <fullName evidence="2">Uncharacterized protein</fullName>
    </submittedName>
</protein>
<gene>
    <name evidence="2" type="ORF">LCGC14_2041140</name>
</gene>
<dbReference type="AlphaFoldDB" id="A0A0F9H5B9"/>
<evidence type="ECO:0000256" key="1">
    <source>
        <dbReference type="SAM" id="Phobius"/>
    </source>
</evidence>
<reference evidence="2" key="1">
    <citation type="journal article" date="2015" name="Nature">
        <title>Complex archaea that bridge the gap between prokaryotes and eukaryotes.</title>
        <authorList>
            <person name="Spang A."/>
            <person name="Saw J.H."/>
            <person name="Jorgensen S.L."/>
            <person name="Zaremba-Niedzwiedzka K."/>
            <person name="Martijn J."/>
            <person name="Lind A.E."/>
            <person name="van Eijk R."/>
            <person name="Schleper C."/>
            <person name="Guy L."/>
            <person name="Ettema T.J."/>
        </authorList>
    </citation>
    <scope>NUCLEOTIDE SEQUENCE</scope>
</reference>
<evidence type="ECO:0000313" key="2">
    <source>
        <dbReference type="EMBL" id="KKL76810.1"/>
    </source>
</evidence>
<organism evidence="2">
    <name type="scientific">marine sediment metagenome</name>
    <dbReference type="NCBI Taxonomy" id="412755"/>
    <lineage>
        <taxon>unclassified sequences</taxon>
        <taxon>metagenomes</taxon>
        <taxon>ecological metagenomes</taxon>
    </lineage>
</organism>
<proteinExistence type="predicted"/>
<dbReference type="EMBL" id="LAZR01023935">
    <property type="protein sequence ID" value="KKL76810.1"/>
    <property type="molecule type" value="Genomic_DNA"/>
</dbReference>
<keyword evidence="1" id="KW-1133">Transmembrane helix</keyword>
<comment type="caution">
    <text evidence="2">The sequence shown here is derived from an EMBL/GenBank/DDBJ whole genome shotgun (WGS) entry which is preliminary data.</text>
</comment>
<name>A0A0F9H5B9_9ZZZZ</name>
<keyword evidence="1" id="KW-0812">Transmembrane</keyword>